<dbReference type="InterPro" id="IPR005545">
    <property type="entry name" value="YCII"/>
</dbReference>
<dbReference type="InterPro" id="IPR051807">
    <property type="entry name" value="Sec-metab_biosynth-assoc"/>
</dbReference>
<evidence type="ECO:0000313" key="3">
    <source>
        <dbReference type="Proteomes" id="UP000320762"/>
    </source>
</evidence>
<accession>A0A550CZ77</accession>
<evidence type="ECO:0000259" key="1">
    <source>
        <dbReference type="Pfam" id="PF03795"/>
    </source>
</evidence>
<reference evidence="2 3" key="1">
    <citation type="journal article" date="2019" name="New Phytol.">
        <title>Comparative genomics reveals unique wood-decay strategies and fruiting body development in the Schizophyllaceae.</title>
        <authorList>
            <person name="Almasi E."/>
            <person name="Sahu N."/>
            <person name="Krizsan K."/>
            <person name="Balint B."/>
            <person name="Kovacs G.M."/>
            <person name="Kiss B."/>
            <person name="Cseklye J."/>
            <person name="Drula E."/>
            <person name="Henrissat B."/>
            <person name="Nagy I."/>
            <person name="Chovatia M."/>
            <person name="Adam C."/>
            <person name="LaButti K."/>
            <person name="Lipzen A."/>
            <person name="Riley R."/>
            <person name="Grigoriev I.V."/>
            <person name="Nagy L.G."/>
        </authorList>
    </citation>
    <scope>NUCLEOTIDE SEQUENCE [LARGE SCALE GENOMIC DNA]</scope>
    <source>
        <strain evidence="2 3">NL-1724</strain>
    </source>
</reference>
<dbReference type="AlphaFoldDB" id="A0A550CZ77"/>
<dbReference type="SUPFAM" id="SSF54909">
    <property type="entry name" value="Dimeric alpha+beta barrel"/>
    <property type="match status" value="1"/>
</dbReference>
<dbReference type="PANTHER" id="PTHR33606">
    <property type="entry name" value="PROTEIN YCII"/>
    <property type="match status" value="1"/>
</dbReference>
<protein>
    <recommendedName>
        <fullName evidence="1">YCII-related domain-containing protein</fullName>
    </recommendedName>
</protein>
<dbReference type="OrthoDB" id="5519740at2759"/>
<evidence type="ECO:0000313" key="2">
    <source>
        <dbReference type="EMBL" id="TRM70092.1"/>
    </source>
</evidence>
<dbReference type="Pfam" id="PF03795">
    <property type="entry name" value="YCII"/>
    <property type="match status" value="1"/>
</dbReference>
<comment type="caution">
    <text evidence="2">The sequence shown here is derived from an EMBL/GenBank/DDBJ whole genome shotgun (WGS) entry which is preliminary data.</text>
</comment>
<keyword evidence="3" id="KW-1185">Reference proteome</keyword>
<feature type="domain" description="YCII-related" evidence="1">
    <location>
        <begin position="14"/>
        <end position="98"/>
    </location>
</feature>
<sequence>MTTAAAAAKLNFLVYAPDRTEEGTFEKRMSVRPAHLENAASLISSGAGVVGALATPESANSPTKRMVGSVLIVEAESIEEVKAKVEADIYYTSDVWDKERLVILPFFPAPGIKL</sequence>
<dbReference type="InterPro" id="IPR011008">
    <property type="entry name" value="Dimeric_a/b-barrel"/>
</dbReference>
<dbReference type="EMBL" id="VDMD01000001">
    <property type="protein sequence ID" value="TRM70092.1"/>
    <property type="molecule type" value="Genomic_DNA"/>
</dbReference>
<organism evidence="2 3">
    <name type="scientific">Schizophyllum amplum</name>
    <dbReference type="NCBI Taxonomy" id="97359"/>
    <lineage>
        <taxon>Eukaryota</taxon>
        <taxon>Fungi</taxon>
        <taxon>Dikarya</taxon>
        <taxon>Basidiomycota</taxon>
        <taxon>Agaricomycotina</taxon>
        <taxon>Agaricomycetes</taxon>
        <taxon>Agaricomycetidae</taxon>
        <taxon>Agaricales</taxon>
        <taxon>Schizophyllaceae</taxon>
        <taxon>Schizophyllum</taxon>
    </lineage>
</organism>
<name>A0A550CZ77_9AGAR</name>
<proteinExistence type="predicted"/>
<dbReference type="Gene3D" id="3.30.70.1060">
    <property type="entry name" value="Dimeric alpha+beta barrel"/>
    <property type="match status" value="1"/>
</dbReference>
<dbReference type="Proteomes" id="UP000320762">
    <property type="component" value="Unassembled WGS sequence"/>
</dbReference>
<gene>
    <name evidence="2" type="ORF">BD626DRAFT_392804</name>
</gene>
<dbReference type="PANTHER" id="PTHR33606:SF3">
    <property type="entry name" value="PROTEIN YCII"/>
    <property type="match status" value="1"/>
</dbReference>